<dbReference type="PANTHER" id="PTHR31710">
    <property type="entry name" value="GB|AAF16529.1-RELATED"/>
    <property type="match status" value="1"/>
</dbReference>
<organism evidence="2 3">
    <name type="scientific">Brassica cretica</name>
    <name type="common">Mustard</name>
    <dbReference type="NCBI Taxonomy" id="69181"/>
    <lineage>
        <taxon>Eukaryota</taxon>
        <taxon>Viridiplantae</taxon>
        <taxon>Streptophyta</taxon>
        <taxon>Embryophyta</taxon>
        <taxon>Tracheophyta</taxon>
        <taxon>Spermatophyta</taxon>
        <taxon>Magnoliopsida</taxon>
        <taxon>eudicotyledons</taxon>
        <taxon>Gunneridae</taxon>
        <taxon>Pentapetalae</taxon>
        <taxon>rosids</taxon>
        <taxon>malvids</taxon>
        <taxon>Brassicales</taxon>
        <taxon>Brassicaceae</taxon>
        <taxon>Brassiceae</taxon>
        <taxon>Brassica</taxon>
    </lineage>
</organism>
<evidence type="ECO:0000256" key="1">
    <source>
        <dbReference type="SAM" id="SignalP"/>
    </source>
</evidence>
<dbReference type="PANTHER" id="PTHR31710:SF38">
    <property type="entry name" value="GB|AAF16529.1-RELATED"/>
    <property type="match status" value="1"/>
</dbReference>
<evidence type="ECO:0000313" key="3">
    <source>
        <dbReference type="Proteomes" id="UP000712281"/>
    </source>
</evidence>
<proteinExistence type="predicted"/>
<dbReference type="Proteomes" id="UP000712281">
    <property type="component" value="Unassembled WGS sequence"/>
</dbReference>
<accession>A0A8S9HH93</accession>
<feature type="signal peptide" evidence="1">
    <location>
        <begin position="1"/>
        <end position="25"/>
    </location>
</feature>
<gene>
    <name evidence="2" type="ORF">F2Q68_00017889</name>
</gene>
<keyword evidence="1" id="KW-0732">Signal</keyword>
<evidence type="ECO:0008006" key="4">
    <source>
        <dbReference type="Google" id="ProtNLM"/>
    </source>
</evidence>
<comment type="caution">
    <text evidence="2">The sequence shown here is derived from an EMBL/GenBank/DDBJ whole genome shotgun (WGS) entry which is preliminary data.</text>
</comment>
<protein>
    <recommendedName>
        <fullName evidence="4">Plant thionin family protein</fullName>
    </recommendedName>
</protein>
<dbReference type="AlphaFoldDB" id="A0A8S9HH93"/>
<sequence length="101" mass="11352">MKTQNLKNSCTIFMIVAICIMMLSAQISLSTDVEKCVKHCILNQCMKVSGKPDPTTCEVDCKTFCNKKLTSHEEYIVHKTKNSGVAEAVKDYLCKHLNTCF</sequence>
<reference evidence="2" key="1">
    <citation type="submission" date="2019-12" db="EMBL/GenBank/DDBJ databases">
        <title>Genome sequencing and annotation of Brassica cretica.</title>
        <authorList>
            <person name="Studholme D.J."/>
            <person name="Sarris P.F."/>
        </authorList>
    </citation>
    <scope>NUCLEOTIDE SEQUENCE</scope>
    <source>
        <strain evidence="2">PFS-001/15</strain>
        <tissue evidence="2">Leaf</tissue>
    </source>
</reference>
<feature type="chain" id="PRO_5035889825" description="Plant thionin family protein" evidence="1">
    <location>
        <begin position="26"/>
        <end position="101"/>
    </location>
</feature>
<dbReference type="EMBL" id="QGKW02001940">
    <property type="protein sequence ID" value="KAF2556107.1"/>
    <property type="molecule type" value="Genomic_DNA"/>
</dbReference>
<evidence type="ECO:0000313" key="2">
    <source>
        <dbReference type="EMBL" id="KAF2556107.1"/>
    </source>
</evidence>
<name>A0A8S9HH93_BRACR</name>